<proteinExistence type="predicted"/>
<dbReference type="Proteomes" id="UP000318521">
    <property type="component" value="Unassembled WGS sequence"/>
</dbReference>
<keyword evidence="1" id="KW-0472">Membrane</keyword>
<keyword evidence="3" id="KW-1185">Reference proteome</keyword>
<name>A0A553ZWM7_9BACI</name>
<accession>A0A553ZWM7</accession>
<evidence type="ECO:0000313" key="2">
    <source>
        <dbReference type="EMBL" id="TSB45842.1"/>
    </source>
</evidence>
<feature type="transmembrane region" description="Helical" evidence="1">
    <location>
        <begin position="6"/>
        <end position="25"/>
    </location>
</feature>
<evidence type="ECO:0000313" key="3">
    <source>
        <dbReference type="Proteomes" id="UP000318521"/>
    </source>
</evidence>
<dbReference type="EMBL" id="VLXZ01000009">
    <property type="protein sequence ID" value="TSB45842.1"/>
    <property type="molecule type" value="Genomic_DNA"/>
</dbReference>
<feature type="transmembrane region" description="Helical" evidence="1">
    <location>
        <begin position="37"/>
        <end position="58"/>
    </location>
</feature>
<reference evidence="2 3" key="1">
    <citation type="submission" date="2019-07" db="EMBL/GenBank/DDBJ databases">
        <authorList>
            <person name="Park Y.J."/>
            <person name="Jeong S.E."/>
            <person name="Jung H.S."/>
        </authorList>
    </citation>
    <scope>NUCLEOTIDE SEQUENCE [LARGE SCALE GENOMIC DNA]</scope>
    <source>
        <strain evidence="3">P16(2019)</strain>
    </source>
</reference>
<evidence type="ECO:0000256" key="1">
    <source>
        <dbReference type="SAM" id="Phobius"/>
    </source>
</evidence>
<keyword evidence="1" id="KW-0812">Transmembrane</keyword>
<dbReference type="OrthoDB" id="2971155at2"/>
<keyword evidence="1" id="KW-1133">Transmembrane helix</keyword>
<protein>
    <submittedName>
        <fullName evidence="2">Uncharacterized protein</fullName>
    </submittedName>
</protein>
<sequence>MYLFIIMFAIFILYIINSMTDAFCSRREIPDEKQARVFRFTNICLTILLTSTYVKLFFT</sequence>
<dbReference type="AlphaFoldDB" id="A0A553ZWM7"/>
<gene>
    <name evidence="2" type="ORF">FN960_15020</name>
</gene>
<comment type="caution">
    <text evidence="2">The sequence shown here is derived from an EMBL/GenBank/DDBJ whole genome shotgun (WGS) entry which is preliminary data.</text>
</comment>
<organism evidence="2 3">
    <name type="scientific">Alkalicoccobacillus porphyridii</name>
    <dbReference type="NCBI Taxonomy" id="2597270"/>
    <lineage>
        <taxon>Bacteria</taxon>
        <taxon>Bacillati</taxon>
        <taxon>Bacillota</taxon>
        <taxon>Bacilli</taxon>
        <taxon>Bacillales</taxon>
        <taxon>Bacillaceae</taxon>
        <taxon>Alkalicoccobacillus</taxon>
    </lineage>
</organism>